<feature type="region of interest" description="Disordered" evidence="1">
    <location>
        <begin position="509"/>
        <end position="547"/>
    </location>
</feature>
<evidence type="ECO:0000313" key="2">
    <source>
        <dbReference type="EMBL" id="ODV64714.1"/>
    </source>
</evidence>
<feature type="compositionally biased region" description="Basic and acidic residues" evidence="1">
    <location>
        <begin position="524"/>
        <end position="547"/>
    </location>
</feature>
<name>A0A1E4RBS5_9ASCO</name>
<dbReference type="AlphaFoldDB" id="A0A1E4RBS5"/>
<dbReference type="Proteomes" id="UP000095085">
    <property type="component" value="Unassembled WGS sequence"/>
</dbReference>
<evidence type="ECO:0000313" key="3">
    <source>
        <dbReference type="Proteomes" id="UP000095085"/>
    </source>
</evidence>
<dbReference type="RefSeq" id="XP_020073781.1">
    <property type="nucleotide sequence ID" value="XM_020223208.1"/>
</dbReference>
<proteinExistence type="predicted"/>
<protein>
    <submittedName>
        <fullName evidence="2">Uncharacterized protein</fullName>
    </submittedName>
</protein>
<keyword evidence="3" id="KW-1185">Reference proteome</keyword>
<dbReference type="EMBL" id="KV454547">
    <property type="protein sequence ID" value="ODV64714.1"/>
    <property type="molecule type" value="Genomic_DNA"/>
</dbReference>
<dbReference type="STRING" id="984485.A0A1E4RBS5"/>
<reference evidence="3" key="1">
    <citation type="submission" date="2016-05" db="EMBL/GenBank/DDBJ databases">
        <title>Comparative genomics of biotechnologically important yeasts.</title>
        <authorList>
            <consortium name="DOE Joint Genome Institute"/>
            <person name="Riley R."/>
            <person name="Haridas S."/>
            <person name="Wolfe K.H."/>
            <person name="Lopes M.R."/>
            <person name="Hittinger C.T."/>
            <person name="Goker M."/>
            <person name="Salamov A."/>
            <person name="Wisecaver J."/>
            <person name="Long T.M."/>
            <person name="Aerts A.L."/>
            <person name="Barry K."/>
            <person name="Choi C."/>
            <person name="Clum A."/>
            <person name="Coughlan A.Y."/>
            <person name="Deshpande S."/>
            <person name="Douglass A.P."/>
            <person name="Hanson S.J."/>
            <person name="Klenk H.-P."/>
            <person name="Labutti K."/>
            <person name="Lapidus A."/>
            <person name="Lindquist E."/>
            <person name="Lipzen A."/>
            <person name="Meier-Kolthoff J.P."/>
            <person name="Ohm R.A."/>
            <person name="Otillar R.P."/>
            <person name="Pangilinan J."/>
            <person name="Peng Y."/>
            <person name="Rokas A."/>
            <person name="Rosa C.A."/>
            <person name="Scheuner C."/>
            <person name="Sibirny A.A."/>
            <person name="Slot J.C."/>
            <person name="Stielow J.B."/>
            <person name="Sun H."/>
            <person name="Kurtzman C.P."/>
            <person name="Blackwell M."/>
            <person name="Grigoriev I.V."/>
            <person name="Jeffries T.W."/>
        </authorList>
    </citation>
    <scope>NUCLEOTIDE SEQUENCE [LARGE SCALE GENOMIC DNA]</scope>
    <source>
        <strain evidence="3">NRRL Y-1933</strain>
    </source>
</reference>
<organism evidence="2 3">
    <name type="scientific">Hyphopichia burtonii NRRL Y-1933</name>
    <dbReference type="NCBI Taxonomy" id="984485"/>
    <lineage>
        <taxon>Eukaryota</taxon>
        <taxon>Fungi</taxon>
        <taxon>Dikarya</taxon>
        <taxon>Ascomycota</taxon>
        <taxon>Saccharomycotina</taxon>
        <taxon>Pichiomycetes</taxon>
        <taxon>Debaryomycetaceae</taxon>
        <taxon>Hyphopichia</taxon>
    </lineage>
</organism>
<evidence type="ECO:0000256" key="1">
    <source>
        <dbReference type="SAM" id="MobiDB-lite"/>
    </source>
</evidence>
<feature type="compositionally biased region" description="Polar residues" evidence="1">
    <location>
        <begin position="148"/>
        <end position="184"/>
    </location>
</feature>
<sequence length="547" mass="62976">MADSRRCRRCKRKRLDDEPFEVQQYKTCAKCRIIERTKKKLRKPLAEETMRYGLKQFYEQNQNSNAHEDIFYSEQLKKELEAFERAAAAEGRTPSITLESANLGSTIPNRANGTTSASNNNGGSTTNFRQSSSPGNHDMYQQRGGAGQQFSLYQGPNGGNSSNSIPTMNSYSGSIPTPSTFNHHNPNKIVKNGLPRHISTRPHPELHQYRSSSQSIQTSNQPRQYPTSEQQATIKRIKMNTPYICELCDDDLKPKDEINEVYRLCHECFKNPFAKENVYESFNEYMSHIAEFNGQEDLNDLNFICELNPRFIDHLDYQKPISSETIFREFLLDSLRNIYLNPLMGIINNVTFNQVKTNVNEYIPTSPTVNKYTKKNQYKSTNPIKANYKESDSDQDKNISSISMIYNIANNLLIIKLNHKFHFQKIDYSVDLLKKINSLILGNDKLNYTDSAIELYQYLKNDEQFGDFIKKVPLIQFKKDFPTFEKTLETIKSNEELVNADLNDIITTNSELQKNPTDSSDLPSKMEDGTSFRPMEESKEVDPVFDQ</sequence>
<feature type="region of interest" description="Disordered" evidence="1">
    <location>
        <begin position="97"/>
        <end position="229"/>
    </location>
</feature>
<feature type="compositionally biased region" description="Low complexity" evidence="1">
    <location>
        <begin position="111"/>
        <end position="127"/>
    </location>
</feature>
<accession>A0A1E4RBS5</accession>
<gene>
    <name evidence="2" type="ORF">HYPBUDRAFT_237790</name>
</gene>
<feature type="compositionally biased region" description="Polar residues" evidence="1">
    <location>
        <begin position="509"/>
        <end position="522"/>
    </location>
</feature>
<dbReference type="GeneID" id="30997757"/>
<feature type="compositionally biased region" description="Polar residues" evidence="1">
    <location>
        <begin position="97"/>
        <end position="109"/>
    </location>
</feature>
<dbReference type="OrthoDB" id="4084568at2759"/>
<feature type="compositionally biased region" description="Polar residues" evidence="1">
    <location>
        <begin position="209"/>
        <end position="229"/>
    </location>
</feature>